<name>A0ABR4MHG6_9PEZI</name>
<dbReference type="InterPro" id="IPR013409">
    <property type="entry name" value="CRISPR-assoc_prot_Crn3/Csx3"/>
</dbReference>
<dbReference type="GeneID" id="98117815"/>
<dbReference type="InterPro" id="IPR008972">
    <property type="entry name" value="Cupredoxin"/>
</dbReference>
<keyword evidence="3" id="KW-1185">Reference proteome</keyword>
<feature type="signal peptide" evidence="1">
    <location>
        <begin position="1"/>
        <end position="17"/>
    </location>
</feature>
<dbReference type="PANTHER" id="PTHR34883">
    <property type="entry name" value="SERINE-RICH PROTEIN, PUTATIVE-RELATED-RELATED"/>
    <property type="match status" value="1"/>
</dbReference>
<dbReference type="SUPFAM" id="SSF49503">
    <property type="entry name" value="Cupredoxins"/>
    <property type="match status" value="1"/>
</dbReference>
<evidence type="ECO:0000256" key="1">
    <source>
        <dbReference type="SAM" id="SignalP"/>
    </source>
</evidence>
<dbReference type="Proteomes" id="UP001610728">
    <property type="component" value="Unassembled WGS sequence"/>
</dbReference>
<dbReference type="PANTHER" id="PTHR34883:SF15">
    <property type="entry name" value="EXTRACELLULAR SERINE-RICH PROTEIN"/>
    <property type="match status" value="1"/>
</dbReference>
<accession>A0ABR4MHG6</accession>
<evidence type="ECO:0000313" key="3">
    <source>
        <dbReference type="Proteomes" id="UP001610728"/>
    </source>
</evidence>
<gene>
    <name evidence="2" type="ORF">HOO65_040039</name>
</gene>
<dbReference type="EMBL" id="JABSNW010000004">
    <property type="protein sequence ID" value="KAL2887702.1"/>
    <property type="molecule type" value="Genomic_DNA"/>
</dbReference>
<dbReference type="InterPro" id="IPR052953">
    <property type="entry name" value="Ser-rich/MCO-related"/>
</dbReference>
<keyword evidence="1" id="KW-0732">Signal</keyword>
<protein>
    <submittedName>
        <fullName evidence="2">Extracellular serine-rich protein</fullName>
    </submittedName>
</protein>
<feature type="chain" id="PRO_5046774503" evidence="1">
    <location>
        <begin position="18"/>
        <end position="171"/>
    </location>
</feature>
<dbReference type="Gene3D" id="2.60.40.420">
    <property type="entry name" value="Cupredoxins - blue copper proteins"/>
    <property type="match status" value="1"/>
</dbReference>
<evidence type="ECO:0000313" key="2">
    <source>
        <dbReference type="EMBL" id="KAL2887702.1"/>
    </source>
</evidence>
<proteinExistence type="predicted"/>
<organism evidence="2 3">
    <name type="scientific">Ceratocystis lukuohia</name>
    <dbReference type="NCBI Taxonomy" id="2019550"/>
    <lineage>
        <taxon>Eukaryota</taxon>
        <taxon>Fungi</taxon>
        <taxon>Dikarya</taxon>
        <taxon>Ascomycota</taxon>
        <taxon>Pezizomycotina</taxon>
        <taxon>Sordariomycetes</taxon>
        <taxon>Hypocreomycetidae</taxon>
        <taxon>Microascales</taxon>
        <taxon>Ceratocystidaceae</taxon>
        <taxon>Ceratocystis</taxon>
    </lineage>
</organism>
<reference evidence="2 3" key="1">
    <citation type="submission" date="2020-05" db="EMBL/GenBank/DDBJ databases">
        <title>Ceratocystis lukuohia genome.</title>
        <authorList>
            <person name="Harrington T.C."/>
            <person name="Kim K."/>
            <person name="Mayers C.G."/>
        </authorList>
    </citation>
    <scope>NUCLEOTIDE SEQUENCE [LARGE SCALE GENOMIC DNA]</scope>
    <source>
        <strain evidence="2 3">C4212</strain>
    </source>
</reference>
<dbReference type="Pfam" id="PF09620">
    <property type="entry name" value="Cas_csx3"/>
    <property type="match status" value="1"/>
</dbReference>
<dbReference type="CDD" id="cd00920">
    <property type="entry name" value="Cupredoxin"/>
    <property type="match status" value="1"/>
</dbReference>
<dbReference type="RefSeq" id="XP_070858882.1">
    <property type="nucleotide sequence ID" value="XM_071000554.1"/>
</dbReference>
<comment type="caution">
    <text evidence="2">The sequence shown here is derived from an EMBL/GenBank/DDBJ whole genome shotgun (WGS) entry which is preliminary data.</text>
</comment>
<sequence length="171" mass="18428">MRFAIATLITAAAAALAAPPGRGWDKPYEAAAGEGAIHIITVSDGGFWPASLEAKAGDFLEFRFLPGTHSVVQSSFSNPCGFLNGGFASREMSTSEDEEENRYAFRVPVSGDGPIWLYNGSVDQCHEDGLVGVVNPPNSDSHENFRETALDQKSTERVETMSRGDFVKIRA</sequence>